<dbReference type="InterPro" id="IPR045749">
    <property type="entry name" value="DUF6090"/>
</dbReference>
<comment type="caution">
    <text evidence="2">The sequence shown here is derived from an EMBL/GenBank/DDBJ whole genome shotgun (WGS) entry which is preliminary data.</text>
</comment>
<dbReference type="Proteomes" id="UP001257277">
    <property type="component" value="Unassembled WGS sequence"/>
</dbReference>
<evidence type="ECO:0000313" key="2">
    <source>
        <dbReference type="EMBL" id="MDT7833193.1"/>
    </source>
</evidence>
<proteinExistence type="predicted"/>
<evidence type="ECO:0000313" key="3">
    <source>
        <dbReference type="Proteomes" id="UP001257277"/>
    </source>
</evidence>
<keyword evidence="1" id="KW-0472">Membrane</keyword>
<feature type="transmembrane region" description="Helical" evidence="1">
    <location>
        <begin position="9"/>
        <end position="30"/>
    </location>
</feature>
<gene>
    <name evidence="2" type="ORF">RQM59_12420</name>
</gene>
<dbReference type="EMBL" id="JAVTTO010000004">
    <property type="protein sequence ID" value="MDT7833193.1"/>
    <property type="molecule type" value="Genomic_DNA"/>
</dbReference>
<sequence length="229" mass="26547">MSKNNIKNYLLYAFGEIALVMIGILLALQVNNWNETRKRKQELSSILNTVKLDLVRDTIIAKGIIDFYEANEKSSLKFINKEITKDSLTTCLLCRNLITVYRPFAIQTKGLEMIKNYSNQNNVKNDSLILTVTQFYGTLSQLIEDSNGFIKKEVLKNIESFQEKPWYVDWTQGKMTPAIMEYYLSEDYRKRVASHNIFGSKNHLQFVTVYKNGAKKIIEMIDSKSTEKK</sequence>
<dbReference type="Pfam" id="PF19578">
    <property type="entry name" value="DUF6090"/>
    <property type="match status" value="1"/>
</dbReference>
<keyword evidence="1" id="KW-1133">Transmembrane helix</keyword>
<accession>A0ABU3LHU3</accession>
<dbReference type="RefSeq" id="WP_349242442.1">
    <property type="nucleotide sequence ID" value="NZ_JAVTTO010000004.1"/>
</dbReference>
<keyword evidence="1" id="KW-0812">Transmembrane</keyword>
<reference evidence="2 3" key="1">
    <citation type="submission" date="2023-09" db="EMBL/GenBank/DDBJ databases">
        <title>Novel taxa isolated from Blanes Bay.</title>
        <authorList>
            <person name="Rey-Velasco X."/>
            <person name="Lucena T."/>
        </authorList>
    </citation>
    <scope>NUCLEOTIDE SEQUENCE [LARGE SCALE GENOMIC DNA]</scope>
    <source>
        <strain evidence="2 3">S356</strain>
    </source>
</reference>
<organism evidence="2 3">
    <name type="scientific">Asprobacillus argus</name>
    <dbReference type="NCBI Taxonomy" id="3076534"/>
    <lineage>
        <taxon>Bacteria</taxon>
        <taxon>Pseudomonadati</taxon>
        <taxon>Bacteroidota</taxon>
        <taxon>Flavobacteriia</taxon>
        <taxon>Flavobacteriales</taxon>
        <taxon>Flavobacteriaceae</taxon>
        <taxon>Asprobacillus</taxon>
    </lineage>
</organism>
<evidence type="ECO:0000256" key="1">
    <source>
        <dbReference type="SAM" id="Phobius"/>
    </source>
</evidence>
<protein>
    <submittedName>
        <fullName evidence="2">DUF6090 family protein</fullName>
    </submittedName>
</protein>
<name>A0ABU3LHU3_9FLAO</name>
<keyword evidence="3" id="KW-1185">Reference proteome</keyword>